<dbReference type="PATRIC" id="fig|217031.4.peg.2368"/>
<protein>
    <submittedName>
        <fullName evidence="2">Uncharacterized protein</fullName>
    </submittedName>
</protein>
<feature type="transmembrane region" description="Helical" evidence="1">
    <location>
        <begin position="78"/>
        <end position="98"/>
    </location>
</feature>
<gene>
    <name evidence="2" type="ORF">ACA29_07115</name>
</gene>
<organism evidence="2 3">
    <name type="scientific">Lederbergia galactosidilytica</name>
    <dbReference type="NCBI Taxonomy" id="217031"/>
    <lineage>
        <taxon>Bacteria</taxon>
        <taxon>Bacillati</taxon>
        <taxon>Bacillota</taxon>
        <taxon>Bacilli</taxon>
        <taxon>Bacillales</taxon>
        <taxon>Bacillaceae</taxon>
        <taxon>Lederbergia</taxon>
    </lineage>
</organism>
<keyword evidence="1" id="KW-0472">Membrane</keyword>
<keyword evidence="1" id="KW-0812">Transmembrane</keyword>
<feature type="transmembrane region" description="Helical" evidence="1">
    <location>
        <begin position="53"/>
        <end position="72"/>
    </location>
</feature>
<dbReference type="EMBL" id="LGPB01000068">
    <property type="protein sequence ID" value="KRG14074.1"/>
    <property type="molecule type" value="Genomic_DNA"/>
</dbReference>
<name>A0A0Q9Y8I1_9BACI</name>
<comment type="caution">
    <text evidence="2">The sequence shown here is derived from an EMBL/GenBank/DDBJ whole genome shotgun (WGS) entry which is preliminary data.</text>
</comment>
<reference evidence="2 3" key="1">
    <citation type="submission" date="2015-06" db="EMBL/GenBank/DDBJ databases">
        <title>Genome sequencing project of Bacillus galactosidilyticus PL133.</title>
        <authorList>
            <person name="Gaiero J."/>
            <person name="Nicol R."/>
            <person name="Habash M."/>
        </authorList>
    </citation>
    <scope>NUCLEOTIDE SEQUENCE [LARGE SCALE GENOMIC DNA]</scope>
    <source>
        <strain evidence="2 3">PL133</strain>
    </source>
</reference>
<dbReference type="Proteomes" id="UP000053881">
    <property type="component" value="Unassembled WGS sequence"/>
</dbReference>
<evidence type="ECO:0000256" key="1">
    <source>
        <dbReference type="SAM" id="Phobius"/>
    </source>
</evidence>
<keyword evidence="1" id="KW-1133">Transmembrane helix</keyword>
<evidence type="ECO:0000313" key="3">
    <source>
        <dbReference type="Proteomes" id="UP000053881"/>
    </source>
</evidence>
<evidence type="ECO:0000313" key="2">
    <source>
        <dbReference type="EMBL" id="KRG14074.1"/>
    </source>
</evidence>
<proteinExistence type="predicted"/>
<accession>A0A0Q9Y8I1</accession>
<sequence>MVKWKIFTSLYSAILYAYVSVQIEVVDVLFIILSLLYFCMVIRIYFIKEMFQIISSLFFSTAAISIIGGMFADWYWGFLLGLFLMFISLFIIIGHYSFSNRL</sequence>
<dbReference type="AlphaFoldDB" id="A0A0Q9Y8I1"/>